<dbReference type="STRING" id="1291052.FC18_GL001764"/>
<dbReference type="OrthoDB" id="2248172at2"/>
<dbReference type="EMBL" id="AYYO01000037">
    <property type="protein sequence ID" value="KRM55056.1"/>
    <property type="molecule type" value="Genomic_DNA"/>
</dbReference>
<organism evidence="1 2">
    <name type="scientific">Lacticaseibacillus sharpeae JCM 1186 = DSM 20505</name>
    <dbReference type="NCBI Taxonomy" id="1291052"/>
    <lineage>
        <taxon>Bacteria</taxon>
        <taxon>Bacillati</taxon>
        <taxon>Bacillota</taxon>
        <taxon>Bacilli</taxon>
        <taxon>Lactobacillales</taxon>
        <taxon>Lactobacillaceae</taxon>
        <taxon>Lacticaseibacillus</taxon>
    </lineage>
</organism>
<proteinExistence type="predicted"/>
<evidence type="ECO:0000313" key="1">
    <source>
        <dbReference type="EMBL" id="KRM55056.1"/>
    </source>
</evidence>
<dbReference type="RefSeq" id="WP_054680608.1">
    <property type="nucleotide sequence ID" value="NZ_AYYO01000037.1"/>
</dbReference>
<gene>
    <name evidence="1" type="ORF">FC18_GL001764</name>
</gene>
<name>A0A0R1ZJB5_9LACO</name>
<comment type="caution">
    <text evidence="1">The sequence shown here is derived from an EMBL/GenBank/DDBJ whole genome shotgun (WGS) entry which is preliminary data.</text>
</comment>
<sequence>MKPEIRKMHERYERYFLRKYRYRYWLVLVNNHFDDVYTLFLYAIKHGDALLKSYELTQWDSQDEALTKTMLQAIRDMTQLSMERRDTRHLVHPGKDIVTDAVHGHGFSTTYRPDREKGRRVQ</sequence>
<dbReference type="PATRIC" id="fig|1291052.5.peg.1807"/>
<evidence type="ECO:0000313" key="2">
    <source>
        <dbReference type="Proteomes" id="UP000051679"/>
    </source>
</evidence>
<dbReference type="AlphaFoldDB" id="A0A0R1ZJB5"/>
<reference evidence="1 2" key="1">
    <citation type="journal article" date="2015" name="Genome Announc.">
        <title>Expanding the biotechnology potential of lactobacilli through comparative genomics of 213 strains and associated genera.</title>
        <authorList>
            <person name="Sun Z."/>
            <person name="Harris H.M."/>
            <person name="McCann A."/>
            <person name="Guo C."/>
            <person name="Argimon S."/>
            <person name="Zhang W."/>
            <person name="Yang X."/>
            <person name="Jeffery I.B."/>
            <person name="Cooney J.C."/>
            <person name="Kagawa T.F."/>
            <person name="Liu W."/>
            <person name="Song Y."/>
            <person name="Salvetti E."/>
            <person name="Wrobel A."/>
            <person name="Rasinkangas P."/>
            <person name="Parkhill J."/>
            <person name="Rea M.C."/>
            <person name="O'Sullivan O."/>
            <person name="Ritari J."/>
            <person name="Douillard F.P."/>
            <person name="Paul Ross R."/>
            <person name="Yang R."/>
            <person name="Briner A.E."/>
            <person name="Felis G.E."/>
            <person name="de Vos W.M."/>
            <person name="Barrangou R."/>
            <person name="Klaenhammer T.R."/>
            <person name="Caufield P.W."/>
            <person name="Cui Y."/>
            <person name="Zhang H."/>
            <person name="O'Toole P.W."/>
        </authorList>
    </citation>
    <scope>NUCLEOTIDE SEQUENCE [LARGE SCALE GENOMIC DNA]</scope>
    <source>
        <strain evidence="1 2">DSM 20505</strain>
    </source>
</reference>
<keyword evidence="2" id="KW-1185">Reference proteome</keyword>
<protein>
    <submittedName>
        <fullName evidence="1">Uncharacterized protein</fullName>
    </submittedName>
</protein>
<accession>A0A0R1ZJB5</accession>
<dbReference type="Proteomes" id="UP000051679">
    <property type="component" value="Unassembled WGS sequence"/>
</dbReference>